<dbReference type="SMART" id="SM00530">
    <property type="entry name" value="HTH_XRE"/>
    <property type="match status" value="1"/>
</dbReference>
<keyword evidence="3" id="KW-1185">Reference proteome</keyword>
<dbReference type="PROSITE" id="PS50943">
    <property type="entry name" value="HTH_CROC1"/>
    <property type="match status" value="1"/>
</dbReference>
<feature type="domain" description="HTH cro/C1-type" evidence="1">
    <location>
        <begin position="7"/>
        <end position="60"/>
    </location>
</feature>
<sequence>MKLNEWIRSARHHADMSQEKLGEYLGKSKANISMWESGAHEPSFAQLLKIIEVTGYRELLPGLSAALEKAHWPFHELSLDKVKKIDDRDLIKLETVIQISAKQIGLDVSKDESNK</sequence>
<dbReference type="OrthoDB" id="8781680at2"/>
<dbReference type="SUPFAM" id="SSF47413">
    <property type="entry name" value="lambda repressor-like DNA-binding domains"/>
    <property type="match status" value="1"/>
</dbReference>
<accession>A0A4Q7V4B5</accession>
<reference evidence="2 3" key="1">
    <citation type="submission" date="2019-02" db="EMBL/GenBank/DDBJ databases">
        <title>Genomic Encyclopedia of Type Strains, Phase IV (KMG-IV): sequencing the most valuable type-strain genomes for metagenomic binning, comparative biology and taxonomic classification.</title>
        <authorList>
            <person name="Goeker M."/>
        </authorList>
    </citation>
    <scope>NUCLEOTIDE SEQUENCE [LARGE SCALE GENOMIC DNA]</scope>
    <source>
        <strain evidence="2 3">DSM 23814</strain>
    </source>
</reference>
<dbReference type="EMBL" id="SHKO01000007">
    <property type="protein sequence ID" value="RZT91045.1"/>
    <property type="molecule type" value="Genomic_DNA"/>
</dbReference>
<proteinExistence type="predicted"/>
<dbReference type="Gene3D" id="1.10.260.40">
    <property type="entry name" value="lambda repressor-like DNA-binding domains"/>
    <property type="match status" value="1"/>
</dbReference>
<dbReference type="GO" id="GO:0003677">
    <property type="term" value="F:DNA binding"/>
    <property type="evidence" value="ECO:0007669"/>
    <property type="project" value="InterPro"/>
</dbReference>
<evidence type="ECO:0000313" key="3">
    <source>
        <dbReference type="Proteomes" id="UP000293398"/>
    </source>
</evidence>
<gene>
    <name evidence="2" type="ORF">EV681_4568</name>
</gene>
<dbReference type="RefSeq" id="WP_130305317.1">
    <property type="nucleotide sequence ID" value="NZ_SHKO01000007.1"/>
</dbReference>
<evidence type="ECO:0000313" key="2">
    <source>
        <dbReference type="EMBL" id="RZT91045.1"/>
    </source>
</evidence>
<comment type="caution">
    <text evidence="2">The sequence shown here is derived from an EMBL/GenBank/DDBJ whole genome shotgun (WGS) entry which is preliminary data.</text>
</comment>
<dbReference type="Pfam" id="PF01381">
    <property type="entry name" value="HTH_3"/>
    <property type="match status" value="1"/>
</dbReference>
<dbReference type="CDD" id="cd00093">
    <property type="entry name" value="HTH_XRE"/>
    <property type="match status" value="1"/>
</dbReference>
<dbReference type="InterPro" id="IPR010982">
    <property type="entry name" value="Lambda_DNA-bd_dom_sf"/>
</dbReference>
<name>A0A4Q7V4B5_9BURK</name>
<dbReference type="Proteomes" id="UP000293398">
    <property type="component" value="Unassembled WGS sequence"/>
</dbReference>
<protein>
    <submittedName>
        <fullName evidence="2">Helix-turn-helix protein</fullName>
    </submittedName>
</protein>
<organism evidence="2 3">
    <name type="scientific">Advenella incenata</name>
    <dbReference type="NCBI Taxonomy" id="267800"/>
    <lineage>
        <taxon>Bacteria</taxon>
        <taxon>Pseudomonadati</taxon>
        <taxon>Pseudomonadota</taxon>
        <taxon>Betaproteobacteria</taxon>
        <taxon>Burkholderiales</taxon>
        <taxon>Alcaligenaceae</taxon>
    </lineage>
</organism>
<dbReference type="InterPro" id="IPR001387">
    <property type="entry name" value="Cro/C1-type_HTH"/>
</dbReference>
<evidence type="ECO:0000259" key="1">
    <source>
        <dbReference type="PROSITE" id="PS50943"/>
    </source>
</evidence>
<dbReference type="AlphaFoldDB" id="A0A4Q7V4B5"/>